<reference evidence="6" key="1">
    <citation type="submission" date="2013-08" db="EMBL/GenBank/DDBJ databases">
        <authorList>
            <person name="Mendez C."/>
            <person name="Richter M."/>
            <person name="Ferrer M."/>
            <person name="Sanchez J."/>
        </authorList>
    </citation>
    <scope>NUCLEOTIDE SEQUENCE</scope>
</reference>
<dbReference type="PANTHER" id="PTHR46383">
    <property type="entry name" value="ASPARTATE AMINOTRANSFERASE"/>
    <property type="match status" value="1"/>
</dbReference>
<comment type="caution">
    <text evidence="6">The sequence shown here is derived from an EMBL/GenBank/DDBJ whole genome shotgun (WGS) entry which is preliminary data.</text>
</comment>
<dbReference type="Gene3D" id="3.90.1150.10">
    <property type="entry name" value="Aspartate Aminotransferase, domain 1"/>
    <property type="match status" value="1"/>
</dbReference>
<dbReference type="EMBL" id="AUZY01012384">
    <property type="protein sequence ID" value="EQD30239.1"/>
    <property type="molecule type" value="Genomic_DNA"/>
</dbReference>
<feature type="non-terminal residue" evidence="6">
    <location>
        <position position="1"/>
    </location>
</feature>
<dbReference type="GO" id="GO:0006520">
    <property type="term" value="P:amino acid metabolic process"/>
    <property type="evidence" value="ECO:0007669"/>
    <property type="project" value="InterPro"/>
</dbReference>
<keyword evidence="5" id="KW-0663">Pyridoxal phosphate</keyword>
<reference evidence="6" key="2">
    <citation type="journal article" date="2014" name="ISME J.">
        <title>Microbial stratification in low pH oxic and suboxic macroscopic growths along an acid mine drainage.</title>
        <authorList>
            <person name="Mendez-Garcia C."/>
            <person name="Mesa V."/>
            <person name="Sprenger R.R."/>
            <person name="Richter M."/>
            <person name="Diez M.S."/>
            <person name="Solano J."/>
            <person name="Bargiela R."/>
            <person name="Golyshina O.V."/>
            <person name="Manteca A."/>
            <person name="Ramos J.L."/>
            <person name="Gallego J.R."/>
            <person name="Llorente I."/>
            <person name="Martins Dos Santos V.A."/>
            <person name="Jensen O.N."/>
            <person name="Pelaez A.I."/>
            <person name="Sanchez J."/>
            <person name="Ferrer M."/>
        </authorList>
    </citation>
    <scope>NUCLEOTIDE SEQUENCE</scope>
</reference>
<evidence type="ECO:0000256" key="1">
    <source>
        <dbReference type="ARBA" id="ARBA00001933"/>
    </source>
</evidence>
<evidence type="ECO:0000256" key="3">
    <source>
        <dbReference type="ARBA" id="ARBA00022576"/>
    </source>
</evidence>
<evidence type="ECO:0000256" key="4">
    <source>
        <dbReference type="ARBA" id="ARBA00022679"/>
    </source>
</evidence>
<dbReference type="InterPro" id="IPR015424">
    <property type="entry name" value="PyrdxlP-dep_Trfase"/>
</dbReference>
<keyword evidence="3 6" id="KW-0032">Aminotransferase</keyword>
<evidence type="ECO:0000256" key="2">
    <source>
        <dbReference type="ARBA" id="ARBA00007441"/>
    </source>
</evidence>
<comment type="similarity">
    <text evidence="2">Belongs to the class-I pyridoxal-phosphate-dependent aminotransferase family.</text>
</comment>
<evidence type="ECO:0000313" key="6">
    <source>
        <dbReference type="EMBL" id="EQD30239.1"/>
    </source>
</evidence>
<keyword evidence="4 6" id="KW-0808">Transferase</keyword>
<comment type="cofactor">
    <cofactor evidence="1">
        <name>pyridoxal 5'-phosphate</name>
        <dbReference type="ChEBI" id="CHEBI:597326"/>
    </cofactor>
</comment>
<dbReference type="InterPro" id="IPR050596">
    <property type="entry name" value="AspAT/PAT-like"/>
</dbReference>
<proteinExistence type="inferred from homology"/>
<dbReference type="GO" id="GO:0008483">
    <property type="term" value="F:transaminase activity"/>
    <property type="evidence" value="ECO:0007669"/>
    <property type="project" value="UniProtKB-KW"/>
</dbReference>
<dbReference type="SUPFAM" id="SSF53383">
    <property type="entry name" value="PLP-dependent transferases"/>
    <property type="match status" value="1"/>
</dbReference>
<dbReference type="AlphaFoldDB" id="T0ZNE7"/>
<dbReference type="InterPro" id="IPR015422">
    <property type="entry name" value="PyrdxlP-dep_Trfase_small"/>
</dbReference>
<gene>
    <name evidence="6" type="ORF">B1B_18502</name>
</gene>
<evidence type="ECO:0000256" key="5">
    <source>
        <dbReference type="ARBA" id="ARBA00022898"/>
    </source>
</evidence>
<organism evidence="6">
    <name type="scientific">mine drainage metagenome</name>
    <dbReference type="NCBI Taxonomy" id="410659"/>
    <lineage>
        <taxon>unclassified sequences</taxon>
        <taxon>metagenomes</taxon>
        <taxon>ecological metagenomes</taxon>
    </lineage>
</organism>
<name>T0ZNE7_9ZZZZ</name>
<protein>
    <submittedName>
        <fullName evidence="6">Aminotransferase, class I and II domain protein</fullName>
    </submittedName>
</protein>
<sequence length="80" mass="8349">LLPEASFYAFPNITGTGLPSREMADRLLQEAGVAVLAGEAFGEAGRGFIRLAYTAGLPDIREALRRVATFVATAAAAPVL</sequence>
<dbReference type="PANTHER" id="PTHR46383:SF1">
    <property type="entry name" value="ASPARTATE AMINOTRANSFERASE"/>
    <property type="match status" value="1"/>
</dbReference>
<accession>T0ZNE7</accession>